<sequence>MGSPLVLITGVTGHLGFKVLVLALQVGYKARAAIRKADQESRITSAKSIQPYAGNLTFVVAPDITAKDAYDEAAQSETWSGLFYNPAIKGTTTLDIVPAPSKSDSESSIGRFEAYAFSKIFAHHAATEFMEARKPSYDLVRITSGYVQGANELNITTSHVRNGSNNALMQVALGEQVPPAKLTGQVLLDDVARAHVASLLPKVKVHGATTNFIIAGNGGKGIPWEEIADEIREQFPEEVATGKLKPVSEQESLLTSFDVGPSERALGFRFAGKKEMVKSLVGQYLMLLESEQKARRPNPKRQYLSDPQLV</sequence>
<dbReference type="PANTHER" id="PTHR10366:SF564">
    <property type="entry name" value="STEROL-4-ALPHA-CARBOXYLATE 3-DEHYDROGENASE, DECARBOXYLATING"/>
    <property type="match status" value="1"/>
</dbReference>
<dbReference type="Gene3D" id="3.40.50.720">
    <property type="entry name" value="NAD(P)-binding Rossmann-like Domain"/>
    <property type="match status" value="2"/>
</dbReference>
<accession>A0ABR0EK03</accession>
<dbReference type="SUPFAM" id="SSF51735">
    <property type="entry name" value="NAD(P)-binding Rossmann-fold domains"/>
    <property type="match status" value="1"/>
</dbReference>
<reference evidence="3 4" key="1">
    <citation type="journal article" date="2023" name="G3 (Bethesda)">
        <title>A chromosome-level genome assembly of Zasmidium syzygii isolated from banana leaves.</title>
        <authorList>
            <person name="van Westerhoven A.C."/>
            <person name="Mehrabi R."/>
            <person name="Talebi R."/>
            <person name="Steentjes M.B.F."/>
            <person name="Corcolon B."/>
            <person name="Chong P.A."/>
            <person name="Kema G.H.J."/>
            <person name="Seidl M.F."/>
        </authorList>
    </citation>
    <scope>NUCLEOTIDE SEQUENCE [LARGE SCALE GENOMIC DNA]</scope>
    <source>
        <strain evidence="3 4">P124</strain>
    </source>
</reference>
<evidence type="ECO:0000313" key="4">
    <source>
        <dbReference type="Proteomes" id="UP001305779"/>
    </source>
</evidence>
<comment type="similarity">
    <text evidence="2">Belongs to the NAD(P)-dependent epimerase/dehydratase family. Dihydroflavonol-4-reductase subfamily.</text>
</comment>
<dbReference type="InterPro" id="IPR050425">
    <property type="entry name" value="NAD(P)_dehydrat-like"/>
</dbReference>
<evidence type="ECO:0000256" key="2">
    <source>
        <dbReference type="ARBA" id="ARBA00023445"/>
    </source>
</evidence>
<dbReference type="InterPro" id="IPR036291">
    <property type="entry name" value="NAD(P)-bd_dom_sf"/>
</dbReference>
<dbReference type="PANTHER" id="PTHR10366">
    <property type="entry name" value="NAD DEPENDENT EPIMERASE/DEHYDRATASE"/>
    <property type="match status" value="1"/>
</dbReference>
<comment type="caution">
    <text evidence="3">The sequence shown here is derived from an EMBL/GenBank/DDBJ whole genome shotgun (WGS) entry which is preliminary data.</text>
</comment>
<evidence type="ECO:0000313" key="3">
    <source>
        <dbReference type="EMBL" id="KAK4501510.1"/>
    </source>
</evidence>
<name>A0ABR0EK03_ZASCE</name>
<proteinExistence type="inferred from homology"/>
<gene>
    <name evidence="3" type="ORF">PRZ48_007319</name>
</gene>
<protein>
    <submittedName>
        <fullName evidence="3">Uncharacterized protein</fullName>
    </submittedName>
</protein>
<keyword evidence="1" id="KW-0560">Oxidoreductase</keyword>
<dbReference type="Proteomes" id="UP001305779">
    <property type="component" value="Unassembled WGS sequence"/>
</dbReference>
<organism evidence="3 4">
    <name type="scientific">Zasmidium cellare</name>
    <name type="common">Wine cellar mold</name>
    <name type="synonym">Racodium cellare</name>
    <dbReference type="NCBI Taxonomy" id="395010"/>
    <lineage>
        <taxon>Eukaryota</taxon>
        <taxon>Fungi</taxon>
        <taxon>Dikarya</taxon>
        <taxon>Ascomycota</taxon>
        <taxon>Pezizomycotina</taxon>
        <taxon>Dothideomycetes</taxon>
        <taxon>Dothideomycetidae</taxon>
        <taxon>Mycosphaerellales</taxon>
        <taxon>Mycosphaerellaceae</taxon>
        <taxon>Zasmidium</taxon>
    </lineage>
</organism>
<evidence type="ECO:0000256" key="1">
    <source>
        <dbReference type="ARBA" id="ARBA00023002"/>
    </source>
</evidence>
<keyword evidence="4" id="KW-1185">Reference proteome</keyword>
<dbReference type="EMBL" id="JAXOVC010000005">
    <property type="protein sequence ID" value="KAK4501510.1"/>
    <property type="molecule type" value="Genomic_DNA"/>
</dbReference>